<dbReference type="SUPFAM" id="SSF47413">
    <property type="entry name" value="lambda repressor-like DNA-binding domains"/>
    <property type="match status" value="1"/>
</dbReference>
<dbReference type="GO" id="GO:0035438">
    <property type="term" value="F:cyclic-di-GMP binding"/>
    <property type="evidence" value="ECO:0007669"/>
    <property type="project" value="InterPro"/>
</dbReference>
<dbReference type="AlphaFoldDB" id="A0AAI8MEA8"/>
<keyword evidence="3" id="KW-1185">Reference proteome</keyword>
<dbReference type="PROSITE" id="PS50943">
    <property type="entry name" value="HTH_CROC1"/>
    <property type="match status" value="1"/>
</dbReference>
<dbReference type="GO" id="GO:0003677">
    <property type="term" value="F:DNA binding"/>
    <property type="evidence" value="ECO:0007669"/>
    <property type="project" value="InterPro"/>
</dbReference>
<dbReference type="InterPro" id="IPR009875">
    <property type="entry name" value="PilZ_domain"/>
</dbReference>
<evidence type="ECO:0000259" key="1">
    <source>
        <dbReference type="PROSITE" id="PS50943"/>
    </source>
</evidence>
<dbReference type="Gene3D" id="1.10.260.40">
    <property type="entry name" value="lambda repressor-like DNA-binding domains"/>
    <property type="match status" value="1"/>
</dbReference>
<dbReference type="InterPro" id="IPR001387">
    <property type="entry name" value="Cro/C1-type_HTH"/>
</dbReference>
<protein>
    <recommendedName>
        <fullName evidence="1">HTH cro/C1-type domain-containing protein</fullName>
    </recommendedName>
</protein>
<dbReference type="Proteomes" id="UP000007886">
    <property type="component" value="Chromosome"/>
</dbReference>
<dbReference type="Pfam" id="PF07238">
    <property type="entry name" value="PilZ"/>
    <property type="match status" value="1"/>
</dbReference>
<sequence>MRRNVLCRRELGIRGSTFMNELRAAARQSTARTGIIEFDGARGAVSIPCTICDVSGTGARLKLDWSLSFPKEATLVFADGLRKTCRVAWQRRRWLGVAFADGVASPDEQALMMTDEEQALHRQHIGAQVKAAREARGYTEIQIANFLAVSPEFVSRAESGEMSIPLHQLTHLADLLLVDLDNLIAGPVSIGLAPDGARGSDLELA</sequence>
<dbReference type="CDD" id="cd00093">
    <property type="entry name" value="HTH_XRE"/>
    <property type="match status" value="1"/>
</dbReference>
<dbReference type="InterPro" id="IPR010982">
    <property type="entry name" value="Lambda_DNA-bd_dom_sf"/>
</dbReference>
<gene>
    <name evidence="2" type="ORF">S23_36650</name>
</gene>
<proteinExistence type="predicted"/>
<dbReference type="EMBL" id="AP012279">
    <property type="protein sequence ID" value="BAL76864.1"/>
    <property type="molecule type" value="Genomic_DNA"/>
</dbReference>
<reference evidence="2 3" key="1">
    <citation type="journal article" date="2012" name="Microbes Environ.">
        <title>Complete genome sequence of Bradyrhizobium sp. S23321: insights into symbiosis evolution in soil oligotrophs.</title>
        <authorList>
            <person name="Okubo T."/>
            <person name="Tsukui T."/>
            <person name="Maita H."/>
            <person name="Okamoto S."/>
            <person name="Oshima K."/>
            <person name="Fujisawa T."/>
            <person name="Saito A."/>
            <person name="Futamata H."/>
            <person name="Hattori R."/>
            <person name="Shimomura Y."/>
            <person name="Haruta S."/>
            <person name="Morimoto S."/>
            <person name="Wang Y."/>
            <person name="Sakai Y."/>
            <person name="Hattori M."/>
            <person name="Aizawa S."/>
            <person name="Nagashima K.V.P."/>
            <person name="Masuda S."/>
            <person name="Hattori T."/>
            <person name="Yamashita A."/>
            <person name="Bao Z."/>
            <person name="Hayatsu M."/>
            <person name="Kajiya-Kanegae H."/>
            <person name="Yoshinaga I."/>
            <person name="Sakamoto K."/>
            <person name="Toyota K."/>
            <person name="Nakao M."/>
            <person name="Kohara M."/>
            <person name="Anda M."/>
            <person name="Niwa R."/>
            <person name="Jung-Hwan P."/>
            <person name="Sameshima-Saito R."/>
            <person name="Tokuda S."/>
            <person name="Yamamoto S."/>
            <person name="Yamamoto S."/>
            <person name="Yokoyama T."/>
            <person name="Akutsu T."/>
            <person name="Nakamura Y."/>
            <person name="Nakahira-Yanaka Y."/>
            <person name="Takada Hoshino Y."/>
            <person name="Hirakawa H."/>
            <person name="Mitsui H."/>
            <person name="Terasawa K."/>
            <person name="Itakura M."/>
            <person name="Sato S."/>
            <person name="Ikeda-Ohtsubo W."/>
            <person name="Sakakura N."/>
            <person name="Kaminuma E."/>
            <person name="Minamisawa K."/>
        </authorList>
    </citation>
    <scope>NUCLEOTIDE SEQUENCE [LARGE SCALE GENOMIC DNA]</scope>
    <source>
        <strain evidence="2 3">S23321</strain>
    </source>
</reference>
<organism evidence="2 3">
    <name type="scientific">Bradyrhizobium cosmicum</name>
    <dbReference type="NCBI Taxonomy" id="1404864"/>
    <lineage>
        <taxon>Bacteria</taxon>
        <taxon>Pseudomonadati</taxon>
        <taxon>Pseudomonadota</taxon>
        <taxon>Alphaproteobacteria</taxon>
        <taxon>Hyphomicrobiales</taxon>
        <taxon>Nitrobacteraceae</taxon>
        <taxon>Bradyrhizobium</taxon>
    </lineage>
</organism>
<dbReference type="SUPFAM" id="SSF141371">
    <property type="entry name" value="PilZ domain-like"/>
    <property type="match status" value="1"/>
</dbReference>
<evidence type="ECO:0000313" key="2">
    <source>
        <dbReference type="EMBL" id="BAL76864.1"/>
    </source>
</evidence>
<dbReference type="KEGG" id="brs:S23_36650"/>
<name>A0AAI8MEA8_9BRAD</name>
<accession>A0AAI8MEA8</accession>
<evidence type="ECO:0000313" key="3">
    <source>
        <dbReference type="Proteomes" id="UP000007886"/>
    </source>
</evidence>
<feature type="domain" description="HTH cro/C1-type" evidence="1">
    <location>
        <begin position="129"/>
        <end position="183"/>
    </location>
</feature>
<dbReference type="SMART" id="SM00530">
    <property type="entry name" value="HTH_XRE"/>
    <property type="match status" value="1"/>
</dbReference>